<comment type="caution">
    <text evidence="1">The sequence shown here is derived from an EMBL/GenBank/DDBJ whole genome shotgun (WGS) entry which is preliminary data.</text>
</comment>
<sequence>MDSQQPYGKEDLMKIIDKYLKKIGKIPKYNQQSDEYSKKISEIIENLNRFELKYRLRDHVKDLKELLNEMHKFVKEKTGIFEIKKSTVVIDSDCKKISNYLIFCESHIKMNLYNEDEEFMCLLDTQQSPYHIECTHYDKQRKDYSHKIDSFIGSIKEKIPDIYQILYPELHKYRISTDISMDLDKPKKAIPELSINGNSAIYDEGIFYMKVSLQRGVL</sequence>
<organism evidence="1 2">
    <name type="scientific">Nanobsidianus stetteri</name>
    <dbReference type="NCBI Taxonomy" id="1294122"/>
    <lineage>
        <taxon>Archaea</taxon>
        <taxon>Nanobdellota</taxon>
        <taxon>Candidatus Nanoarchaeia</taxon>
        <taxon>Nanoarchaeales</taxon>
        <taxon>Nanopusillaceae</taxon>
        <taxon>Candidatus Nanobsidianus</taxon>
    </lineage>
</organism>
<dbReference type="AlphaFoldDB" id="A0A2T9WPP9"/>
<name>A0A2T9WPP9_NANST</name>
<protein>
    <submittedName>
        <fullName evidence="1">Uncharacterized protein</fullName>
    </submittedName>
</protein>
<gene>
    <name evidence="1" type="ORF">DDW05_03300</name>
</gene>
<dbReference type="Proteomes" id="UP000245908">
    <property type="component" value="Unassembled WGS sequence"/>
</dbReference>
<dbReference type="EMBL" id="QEFH01000042">
    <property type="protein sequence ID" value="PVU69782.1"/>
    <property type="molecule type" value="Genomic_DNA"/>
</dbReference>
<reference evidence="1 2" key="1">
    <citation type="journal article" date="2015" name="Appl. Environ. Microbiol.">
        <title>Nanoarchaeota, Their Sulfolobales Host, and Nanoarchaeota Virus Distribution across Yellowstone National Park Hot Springs.</title>
        <authorList>
            <person name="Munson-McGee J.H."/>
            <person name="Field E.K."/>
            <person name="Bateson M."/>
            <person name="Rooney C."/>
            <person name="Stepanauskas R."/>
            <person name="Young M.J."/>
        </authorList>
    </citation>
    <scope>NUCLEOTIDE SEQUENCE [LARGE SCALE GENOMIC DNA]</scope>
    <source>
        <strain evidence="1">SCGC AB-777_O03</strain>
    </source>
</reference>
<evidence type="ECO:0000313" key="2">
    <source>
        <dbReference type="Proteomes" id="UP000245908"/>
    </source>
</evidence>
<accession>A0A2T9WPP9</accession>
<proteinExistence type="predicted"/>
<evidence type="ECO:0000313" key="1">
    <source>
        <dbReference type="EMBL" id="PVU69782.1"/>
    </source>
</evidence>